<reference evidence="4 5" key="1">
    <citation type="submission" date="2016-06" db="EMBL/GenBank/DDBJ databases">
        <authorList>
            <person name="Kjaerup R.B."/>
            <person name="Dalgaard T.S."/>
            <person name="Juul-Madsen H.R."/>
        </authorList>
    </citation>
    <scope>NUCLEOTIDE SEQUENCE [LARGE SCALE GENOMIC DNA]</scope>
    <source>
        <strain evidence="4 5">DSM 44871</strain>
    </source>
</reference>
<dbReference type="STRING" id="285676.GA0070561_3932"/>
<dbReference type="Pfam" id="PF13845">
    <property type="entry name" value="Septum_form"/>
    <property type="match status" value="1"/>
</dbReference>
<dbReference type="InterPro" id="IPR026004">
    <property type="entry name" value="Septum_form"/>
</dbReference>
<gene>
    <name evidence="4" type="ORF">GA0070561_3932</name>
</gene>
<feature type="domain" description="Septum formation-related" evidence="3">
    <location>
        <begin position="74"/>
        <end position="295"/>
    </location>
</feature>
<keyword evidence="2" id="KW-1133">Transmembrane helix</keyword>
<sequence length="319" mass="34222">MLLRRGAIDRLGPVGGQQRREVGMRRWLAAFAGGGALALALAGCGAPAGIDRDLIDDWPAPVAAQQFVPAADVCHQSSQQVGFLTGYNPTACTEAHRVETMHVGTLTGPGADGGTPPQPGSAGMRAAQTGCDTAVNKAVGADWRSGRLGLTVVLPSPQAWSGGARWYRCDVTEIASIDDTAVDLRTGSLRGALSGAAPLAYRCFNPKLVKDDIDEMVPVSCTAKHHAEFVGVWQAPDTSYAQFTRSTKRTHRACQTMIAKYAKVPDNSQLDFRAGTIYYQPYEEEWRNGNRGVQCFLWISDRNLTRSMKNAGTKGLPVT</sequence>
<feature type="region of interest" description="Disordered" evidence="1">
    <location>
        <begin position="107"/>
        <end position="126"/>
    </location>
</feature>
<protein>
    <submittedName>
        <fullName evidence="4">Septum formation</fullName>
    </submittedName>
</protein>
<dbReference type="AlphaFoldDB" id="A0A1C4Y3P0"/>
<keyword evidence="2" id="KW-0472">Membrane</keyword>
<evidence type="ECO:0000259" key="3">
    <source>
        <dbReference type="Pfam" id="PF13845"/>
    </source>
</evidence>
<dbReference type="Proteomes" id="UP000198864">
    <property type="component" value="Unassembled WGS sequence"/>
</dbReference>
<evidence type="ECO:0000313" key="5">
    <source>
        <dbReference type="Proteomes" id="UP000198864"/>
    </source>
</evidence>
<proteinExistence type="predicted"/>
<evidence type="ECO:0000256" key="2">
    <source>
        <dbReference type="SAM" id="Phobius"/>
    </source>
</evidence>
<evidence type="ECO:0000313" key="4">
    <source>
        <dbReference type="EMBL" id="SCF15335.1"/>
    </source>
</evidence>
<feature type="transmembrane region" description="Helical" evidence="2">
    <location>
        <begin position="27"/>
        <end position="50"/>
    </location>
</feature>
<keyword evidence="2" id="KW-0812">Transmembrane</keyword>
<accession>A0A1C4Y3P0</accession>
<name>A0A1C4Y3P0_9ACTN</name>
<dbReference type="EMBL" id="FMCR01000003">
    <property type="protein sequence ID" value="SCF15335.1"/>
    <property type="molecule type" value="Genomic_DNA"/>
</dbReference>
<organism evidence="4 5">
    <name type="scientific">Micromonospora saelicesensis</name>
    <dbReference type="NCBI Taxonomy" id="285676"/>
    <lineage>
        <taxon>Bacteria</taxon>
        <taxon>Bacillati</taxon>
        <taxon>Actinomycetota</taxon>
        <taxon>Actinomycetes</taxon>
        <taxon>Micromonosporales</taxon>
        <taxon>Micromonosporaceae</taxon>
        <taxon>Micromonospora</taxon>
    </lineage>
</organism>
<evidence type="ECO:0000256" key="1">
    <source>
        <dbReference type="SAM" id="MobiDB-lite"/>
    </source>
</evidence>